<comment type="cofactor">
    <cofactor evidence="1">
        <name>FAD</name>
        <dbReference type="ChEBI" id="CHEBI:57692"/>
    </cofactor>
</comment>
<gene>
    <name evidence="8" type="ORF">OSB04_012006</name>
</gene>
<keyword evidence="4" id="KW-0274">FAD</keyword>
<organism evidence="8 9">
    <name type="scientific">Centaurea solstitialis</name>
    <name type="common">yellow star-thistle</name>
    <dbReference type="NCBI Taxonomy" id="347529"/>
    <lineage>
        <taxon>Eukaryota</taxon>
        <taxon>Viridiplantae</taxon>
        <taxon>Streptophyta</taxon>
        <taxon>Embryophyta</taxon>
        <taxon>Tracheophyta</taxon>
        <taxon>Spermatophyta</taxon>
        <taxon>Magnoliopsida</taxon>
        <taxon>eudicotyledons</taxon>
        <taxon>Gunneridae</taxon>
        <taxon>Pentapetalae</taxon>
        <taxon>asterids</taxon>
        <taxon>campanulids</taxon>
        <taxon>Asterales</taxon>
        <taxon>Asteraceae</taxon>
        <taxon>Carduoideae</taxon>
        <taxon>Cardueae</taxon>
        <taxon>Centaureinae</taxon>
        <taxon>Centaurea</taxon>
    </lineage>
</organism>
<keyword evidence="3" id="KW-0285">Flavoprotein</keyword>
<evidence type="ECO:0000256" key="3">
    <source>
        <dbReference type="ARBA" id="ARBA00022630"/>
    </source>
</evidence>
<evidence type="ECO:0000256" key="7">
    <source>
        <dbReference type="ARBA" id="ARBA00023284"/>
    </source>
</evidence>
<evidence type="ECO:0000313" key="8">
    <source>
        <dbReference type="EMBL" id="KAJ9557392.1"/>
    </source>
</evidence>
<dbReference type="InterPro" id="IPR012999">
    <property type="entry name" value="Pyr_OxRdtase_I_AS"/>
</dbReference>
<name>A0AA38WDJ3_9ASTR</name>
<sequence length="165" mass="18360">MPPVSDAGEFHLIPLKVIDKRMVKKKNRLSSEVLVQWSNDSEKPCVPLCGHNFTTMRMQVYTDKGIAIKKRKTDELPSWSLGSEKRKKEKEAVAKASGGLKNAIIEGDVVGGTCVNRGCVPSKALLALLNNSYKRCRLKVAQIFDRATNIGRDPQLRLLLGFSHK</sequence>
<evidence type="ECO:0000313" key="9">
    <source>
        <dbReference type="Proteomes" id="UP001172457"/>
    </source>
</evidence>
<comment type="similarity">
    <text evidence="2">Belongs to the class-I pyridine nucleotide-disulfide oxidoreductase family.</text>
</comment>
<keyword evidence="5" id="KW-0560">Oxidoreductase</keyword>
<evidence type="ECO:0008006" key="10">
    <source>
        <dbReference type="Google" id="ProtNLM"/>
    </source>
</evidence>
<proteinExistence type="inferred from homology"/>
<dbReference type="PROSITE" id="PS00076">
    <property type="entry name" value="PYRIDINE_REDOX_1"/>
    <property type="match status" value="1"/>
</dbReference>
<evidence type="ECO:0000256" key="2">
    <source>
        <dbReference type="ARBA" id="ARBA00007532"/>
    </source>
</evidence>
<dbReference type="AlphaFoldDB" id="A0AA38WDJ3"/>
<evidence type="ECO:0000256" key="5">
    <source>
        <dbReference type="ARBA" id="ARBA00023002"/>
    </source>
</evidence>
<dbReference type="GO" id="GO:0016668">
    <property type="term" value="F:oxidoreductase activity, acting on a sulfur group of donors, NAD(P) as acceptor"/>
    <property type="evidence" value="ECO:0007669"/>
    <property type="project" value="InterPro"/>
</dbReference>
<protein>
    <recommendedName>
        <fullName evidence="10">Dihydrolipoyl dehydrogenase</fullName>
    </recommendedName>
</protein>
<keyword evidence="6" id="KW-1015">Disulfide bond</keyword>
<evidence type="ECO:0000256" key="6">
    <source>
        <dbReference type="ARBA" id="ARBA00023157"/>
    </source>
</evidence>
<dbReference type="InterPro" id="IPR036188">
    <property type="entry name" value="FAD/NAD-bd_sf"/>
</dbReference>
<dbReference type="Gene3D" id="3.50.50.60">
    <property type="entry name" value="FAD/NAD(P)-binding domain"/>
    <property type="match status" value="1"/>
</dbReference>
<dbReference type="Proteomes" id="UP001172457">
    <property type="component" value="Chromosome 3"/>
</dbReference>
<reference evidence="8" key="1">
    <citation type="submission" date="2023-03" db="EMBL/GenBank/DDBJ databases">
        <title>Chromosome-scale reference genome and RAD-based genetic map of yellow starthistle (Centaurea solstitialis) reveal putative structural variation and QTLs associated with invader traits.</title>
        <authorList>
            <person name="Reatini B."/>
            <person name="Cang F.A."/>
            <person name="Jiang Q."/>
            <person name="Mckibben M.T.W."/>
            <person name="Barker M.S."/>
            <person name="Rieseberg L.H."/>
            <person name="Dlugosch K.M."/>
        </authorList>
    </citation>
    <scope>NUCLEOTIDE SEQUENCE</scope>
    <source>
        <strain evidence="8">CAN-66</strain>
        <tissue evidence="8">Leaf</tissue>
    </source>
</reference>
<evidence type="ECO:0000256" key="4">
    <source>
        <dbReference type="ARBA" id="ARBA00022827"/>
    </source>
</evidence>
<dbReference type="EMBL" id="JARYMX010000003">
    <property type="protein sequence ID" value="KAJ9557392.1"/>
    <property type="molecule type" value="Genomic_DNA"/>
</dbReference>
<comment type="caution">
    <text evidence="8">The sequence shown here is derived from an EMBL/GenBank/DDBJ whole genome shotgun (WGS) entry which is preliminary data.</text>
</comment>
<dbReference type="SUPFAM" id="SSF51905">
    <property type="entry name" value="FAD/NAD(P)-binding domain"/>
    <property type="match status" value="1"/>
</dbReference>
<keyword evidence="9" id="KW-1185">Reference proteome</keyword>
<keyword evidence="7" id="KW-0676">Redox-active center</keyword>
<accession>A0AA38WDJ3</accession>
<evidence type="ECO:0000256" key="1">
    <source>
        <dbReference type="ARBA" id="ARBA00001974"/>
    </source>
</evidence>